<evidence type="ECO:0000313" key="3">
    <source>
        <dbReference type="Proteomes" id="UP000016637"/>
    </source>
</evidence>
<gene>
    <name evidence="2" type="ORF">HMPREF1983_01225</name>
</gene>
<keyword evidence="1" id="KW-0812">Transmembrane</keyword>
<keyword evidence="1" id="KW-1133">Transmembrane helix</keyword>
<keyword evidence="1" id="KW-0472">Membrane</keyword>
<comment type="caution">
    <text evidence="2">The sequence shown here is derived from an EMBL/GenBank/DDBJ whole genome shotgun (WGS) entry which is preliminary data.</text>
</comment>
<dbReference type="AlphaFoldDB" id="U2S2H4"/>
<evidence type="ECO:0000256" key="1">
    <source>
        <dbReference type="SAM" id="Phobius"/>
    </source>
</evidence>
<protein>
    <submittedName>
        <fullName evidence="2">Uncharacterized protein</fullName>
    </submittedName>
</protein>
<organism evidence="2 3">
    <name type="scientific">Gemella bergeri ATCC 700627</name>
    <dbReference type="NCBI Taxonomy" id="1321820"/>
    <lineage>
        <taxon>Bacteria</taxon>
        <taxon>Bacillati</taxon>
        <taxon>Bacillota</taxon>
        <taxon>Bacilli</taxon>
        <taxon>Bacillales</taxon>
        <taxon>Gemellaceae</taxon>
        <taxon>Gemella</taxon>
    </lineage>
</organism>
<accession>U2S2H4</accession>
<dbReference type="HOGENOM" id="CLU_3061925_0_0_9"/>
<feature type="transmembrane region" description="Helical" evidence="1">
    <location>
        <begin position="34"/>
        <end position="52"/>
    </location>
</feature>
<sequence>MVKSSKYFKGKELSKSSKYLCYSHYSMRKEKIQMLILLIGIAATIISIILIFT</sequence>
<name>U2S2H4_9BACL</name>
<dbReference type="EMBL" id="AWVP01000076">
    <property type="protein sequence ID" value="ERK56987.1"/>
    <property type="molecule type" value="Genomic_DNA"/>
</dbReference>
<dbReference type="Proteomes" id="UP000016637">
    <property type="component" value="Unassembled WGS sequence"/>
</dbReference>
<evidence type="ECO:0000313" key="2">
    <source>
        <dbReference type="EMBL" id="ERK56987.1"/>
    </source>
</evidence>
<reference evidence="2 3" key="1">
    <citation type="submission" date="2013-08" db="EMBL/GenBank/DDBJ databases">
        <authorList>
            <person name="Weinstock G."/>
            <person name="Sodergren E."/>
            <person name="Wylie T."/>
            <person name="Fulton L."/>
            <person name="Fulton R."/>
            <person name="Fronick C."/>
            <person name="O'Laughlin M."/>
            <person name="Godfrey J."/>
            <person name="Miner T."/>
            <person name="Herter B."/>
            <person name="Appelbaum E."/>
            <person name="Cordes M."/>
            <person name="Lek S."/>
            <person name="Wollam A."/>
            <person name="Pepin K.H."/>
            <person name="Palsikar V.B."/>
            <person name="Mitreva M."/>
            <person name="Wilson R.K."/>
        </authorList>
    </citation>
    <scope>NUCLEOTIDE SEQUENCE [LARGE SCALE GENOMIC DNA]</scope>
    <source>
        <strain evidence="2 3">ATCC 700627</strain>
    </source>
</reference>
<keyword evidence="3" id="KW-1185">Reference proteome</keyword>
<proteinExistence type="predicted"/>